<feature type="region of interest" description="Disordered" evidence="3">
    <location>
        <begin position="1236"/>
        <end position="1258"/>
    </location>
</feature>
<dbReference type="InterPro" id="IPR011011">
    <property type="entry name" value="Znf_FYVE_PHD"/>
</dbReference>
<feature type="region of interest" description="Disordered" evidence="3">
    <location>
        <begin position="1133"/>
        <end position="1170"/>
    </location>
</feature>
<evidence type="ECO:0000313" key="5">
    <source>
        <dbReference type="Proteomes" id="UP001497444"/>
    </source>
</evidence>
<dbReference type="InterPro" id="IPR013083">
    <property type="entry name" value="Znf_RING/FYVE/PHD"/>
</dbReference>
<feature type="region of interest" description="Disordered" evidence="3">
    <location>
        <begin position="410"/>
        <end position="429"/>
    </location>
</feature>
<feature type="compositionally biased region" description="Basic and acidic residues" evidence="3">
    <location>
        <begin position="1634"/>
        <end position="1644"/>
    </location>
</feature>
<keyword evidence="2" id="KW-0862">Zinc</keyword>
<feature type="compositionally biased region" description="Basic and acidic residues" evidence="3">
    <location>
        <begin position="1388"/>
        <end position="1412"/>
    </location>
</feature>
<keyword evidence="5" id="KW-1185">Reference proteome</keyword>
<feature type="region of interest" description="Disordered" evidence="3">
    <location>
        <begin position="448"/>
        <end position="482"/>
    </location>
</feature>
<feature type="region of interest" description="Disordered" evidence="3">
    <location>
        <begin position="1518"/>
        <end position="1544"/>
    </location>
</feature>
<feature type="compositionally biased region" description="Pro residues" evidence="3">
    <location>
        <begin position="1734"/>
        <end position="1748"/>
    </location>
</feature>
<organism evidence="4 5">
    <name type="scientific">Sphagnum jensenii</name>
    <dbReference type="NCBI Taxonomy" id="128206"/>
    <lineage>
        <taxon>Eukaryota</taxon>
        <taxon>Viridiplantae</taxon>
        <taxon>Streptophyta</taxon>
        <taxon>Embryophyta</taxon>
        <taxon>Bryophyta</taxon>
        <taxon>Sphagnophytina</taxon>
        <taxon>Sphagnopsida</taxon>
        <taxon>Sphagnales</taxon>
        <taxon>Sphagnaceae</taxon>
        <taxon>Sphagnum</taxon>
    </lineage>
</organism>
<proteinExistence type="predicted"/>
<accession>A0ABP0XGZ5</accession>
<keyword evidence="1" id="KW-0479">Metal-binding</keyword>
<feature type="compositionally biased region" description="Low complexity" evidence="3">
    <location>
        <begin position="1838"/>
        <end position="1852"/>
    </location>
</feature>
<feature type="compositionally biased region" description="Polar residues" evidence="3">
    <location>
        <begin position="821"/>
        <end position="830"/>
    </location>
</feature>
<feature type="compositionally biased region" description="Polar residues" evidence="3">
    <location>
        <begin position="1159"/>
        <end position="1170"/>
    </location>
</feature>
<dbReference type="SUPFAM" id="SSF57903">
    <property type="entry name" value="FYVE/PHD zinc finger"/>
    <property type="match status" value="1"/>
</dbReference>
<feature type="compositionally biased region" description="Basic and acidic residues" evidence="3">
    <location>
        <begin position="1762"/>
        <end position="1790"/>
    </location>
</feature>
<evidence type="ECO:0000313" key="4">
    <source>
        <dbReference type="EMBL" id="CAK9278406.1"/>
    </source>
</evidence>
<feature type="region of interest" description="Disordered" evidence="3">
    <location>
        <begin position="1187"/>
        <end position="1224"/>
    </location>
</feature>
<feature type="compositionally biased region" description="Basic and acidic residues" evidence="3">
    <location>
        <begin position="1711"/>
        <end position="1730"/>
    </location>
</feature>
<feature type="compositionally biased region" description="Low complexity" evidence="3">
    <location>
        <begin position="831"/>
        <end position="840"/>
    </location>
</feature>
<name>A0ABP0XGZ5_9BRYO</name>
<keyword evidence="1" id="KW-0863">Zinc-finger</keyword>
<feature type="compositionally biased region" description="Basic and acidic residues" evidence="3">
    <location>
        <begin position="719"/>
        <end position="730"/>
    </location>
</feature>
<dbReference type="EMBL" id="OZ020104">
    <property type="protein sequence ID" value="CAK9278406.1"/>
    <property type="molecule type" value="Genomic_DNA"/>
</dbReference>
<dbReference type="Proteomes" id="UP001497444">
    <property type="component" value="Chromosome 9"/>
</dbReference>
<feature type="compositionally biased region" description="Basic and acidic residues" evidence="3">
    <location>
        <begin position="1862"/>
        <end position="1942"/>
    </location>
</feature>
<feature type="compositionally biased region" description="Basic residues" evidence="3">
    <location>
        <begin position="1651"/>
        <end position="1675"/>
    </location>
</feature>
<protein>
    <recommendedName>
        <fullName evidence="6">Zinc finger PHD-type domain-containing protein</fullName>
    </recommendedName>
</protein>
<feature type="region of interest" description="Disordered" evidence="3">
    <location>
        <begin position="821"/>
        <end position="844"/>
    </location>
</feature>
<feature type="region of interest" description="Disordered" evidence="3">
    <location>
        <begin position="1075"/>
        <end position="1097"/>
    </location>
</feature>
<feature type="compositionally biased region" description="Basic and acidic residues" evidence="3">
    <location>
        <begin position="1187"/>
        <end position="1196"/>
    </location>
</feature>
<feature type="compositionally biased region" description="Polar residues" evidence="3">
    <location>
        <begin position="413"/>
        <end position="423"/>
    </location>
</feature>
<evidence type="ECO:0000256" key="2">
    <source>
        <dbReference type="ARBA" id="ARBA00022833"/>
    </source>
</evidence>
<gene>
    <name evidence="4" type="ORF">CSSPJE1EN1_LOCUS23884</name>
</gene>
<sequence>MISVKKSTESNGKHAFVVECRLLPLLDGKQQQHEDVTRTKKFMCKGWDDRDAQSKVLRFVMATDVVSAFREFLFNEPDGCTMARREGSIAAGATIARPDGVMPLGSSLGKIGFEETAKRKIRSFVCLRRKQACGLKYAVALCRTENGCLRSISFHEQASSVDKDGAVRSAEDQAVDRAVLFLRSVAFESWRKQGVGVEALQREREQAGAMIGSKHARERGLKHPCSFVEMEQGEKVDCSCGKNRSRGLMLACERCGAWEHAECKGYRNDKQIPADYVCSACERAQREEVIVIRLEEQVSPRNLRPQRGLFNREKSADLWTDEKIKEKEGDEPVCCVCGCEDNEDLEALIQACSCDAGSSVAHPNCVTAAINKASQRGHPTQGSELAICHICGDETGGIVTGAQNAVASKDMGSLNSNTRSSTRAMKADHSLRGTKRLRSALTNGALPAKGEIVEKRPAKSCKDETDGHVLQQSKPDTPVSDQGKLDVPLLGRRFSDAAATVPIKKRRIQLLDVVRSPSPPIRMASPRAHMETLTGYDGSEADAKPECAQNLEGAEIVEVEQLVLKGPSIGEAIVSEVGYGKQGLETERHQLKEDERDRVGDYHGRNFDDEEVVGACKVITTGNIVGSKGKRVDAVLDMIKVVTEDSQVIKANDIDYDSVGKPKEKFKLVYRNRELNDYHMCDTSKFTRDESSEVVSAVNLQQPEVLTPVEGDTDACSGEGKDKVGGERKLPRGGMSSRSRPSDTRDLALKLGQAVQEAVEGGEFSCSEPSIEGSYGDHRNGPLCKDLRADEEDSSSMGATDKESDVSGARDECCNCTENESTVSEFENTNTGTASTSRQSSRTRDDRLHWDLNMDYAEWERPTEEDTAWDMELNSGVTAETSGEARQRSQEIQGEHQSVQLDGYKDSDTILEKGKLQQQSTPVRVPDVVGSSDLTACVGRVGEVLVTQVTTCHAEQLASSKVARWPGLHIASPDSPKNAPFTHAEGERAQVEVEDGKGLCLEASNLKNEDPLAGVDTLADRDTDGIAATDADESDHIVGDCSHLVVENTSAGPPIVAGETFVNAAEATGPSVQGAEEMADNAGTSNSAGAARYQGGESVHKKVDNNALVETTSLSPIFSDKQFAEFDGSNEELSADVKNVGPSDDVSMEGRTMSDGERSPSSPQGRNSFSHKWEADAVEELDAEHVDYGDSDCRDGDELEADDGRQLSATQAESKLEVVDSGVEGPADLLRTSLGPMAKPHITIPGSQGGQGEYSTNFSAEGELLSKVELDEAFDRGSSKERNEITVNKEDRHLIKNEQKFVVKSEISGMRSEVIGRVKLSGWDQLPEGFDKAEDALRAAKEGPGRGGRGVPQWANHPGWGPSINNIGPISSHIGPGPGRGPLVRNDPPGERARSDPTRSRDDRSYGHRVDDGFELSPRLSSHEIGHSRGRGGGSLDLSRGRGRPDPWFNSPSGPPTPWRMVPSGHQSPPGRFPEPGFSPRGSTNAAAVAAAKVESSGFIVAPDGTVIKVGSPAAGPIRGSSRSFGPGGRGGRRSSLFSMGGRGGGGLNMALPGVATMGPGDNMRGGGRGLGGRRSMSMGLSMGMGVGPGISANTSGRGALTRDRGFDRFSGPFSPQGVDPMTESPSGRLGSRYGDEWGHRDRTPSPPLSRHTRISPVRRPRSGSRPRSRSRSPRMHTSPKPLTSSIGGSVLPASPQPKKSHSPITNHNPLESKPDTWPKSHAEKPESPSRRLVPPPPKLPLPPPPPRNQRSPPAGLKRLSGKREVDQFRERGKDREREKEQDWERERPVPRIRTPPPRTSPHVVHGSALMDERDLQLLAGIRNVSPAGRHRRRNELSASGPPSSQEQSPHSSRGRSADGASDLRRTTGDEPGERDRDTHGARREDFVAKGGERNLEALRSGNDIDSRDRRMGAGAWRDRGGQDDEALRAKDAHNHNSRDGGKNGGSSKYTSSREGDDDVAPRRRRPPP</sequence>
<reference evidence="4" key="1">
    <citation type="submission" date="2024-02" db="EMBL/GenBank/DDBJ databases">
        <authorList>
            <consortium name="ELIXIR-Norway"/>
            <consortium name="Elixir Norway"/>
        </authorList>
    </citation>
    <scope>NUCLEOTIDE SEQUENCE</scope>
</reference>
<dbReference type="PANTHER" id="PTHR34536">
    <property type="entry name" value="DENTIN SIALOPHOSPHOPROTEIN-LIKE PROTEIN"/>
    <property type="match status" value="1"/>
</dbReference>
<evidence type="ECO:0000256" key="1">
    <source>
        <dbReference type="ARBA" id="ARBA00022771"/>
    </source>
</evidence>
<feature type="region of interest" description="Disordered" evidence="3">
    <location>
        <begin position="708"/>
        <end position="744"/>
    </location>
</feature>
<dbReference type="Pfam" id="PF20826">
    <property type="entry name" value="PHD_5"/>
    <property type="match status" value="1"/>
</dbReference>
<feature type="compositionally biased region" description="Basic and acidic residues" evidence="3">
    <location>
        <begin position="775"/>
        <end position="788"/>
    </location>
</feature>
<feature type="compositionally biased region" description="Basic and acidic residues" evidence="3">
    <location>
        <begin position="451"/>
        <end position="467"/>
    </location>
</feature>
<evidence type="ECO:0000256" key="3">
    <source>
        <dbReference type="SAM" id="MobiDB-lite"/>
    </source>
</evidence>
<dbReference type="PANTHER" id="PTHR34536:SF6">
    <property type="entry name" value="DENTIN SIALOPHOSPHOPROTEIN-LIKE PROTEIN"/>
    <property type="match status" value="1"/>
</dbReference>
<feature type="compositionally biased region" description="Basic and acidic residues" evidence="3">
    <location>
        <begin position="800"/>
        <end position="809"/>
    </location>
</feature>
<feature type="region of interest" description="Disordered" evidence="3">
    <location>
        <begin position="1334"/>
        <end position="1471"/>
    </location>
</feature>
<feature type="region of interest" description="Disordered" evidence="3">
    <location>
        <begin position="1585"/>
        <end position="1969"/>
    </location>
</feature>
<evidence type="ECO:0008006" key="6">
    <source>
        <dbReference type="Google" id="ProtNLM"/>
    </source>
</evidence>
<dbReference type="Gene3D" id="3.30.40.10">
    <property type="entry name" value="Zinc/RING finger domain, C3HC4 (zinc finger)"/>
    <property type="match status" value="2"/>
</dbReference>
<feature type="compositionally biased region" description="Basic and acidic residues" evidence="3">
    <location>
        <begin position="1334"/>
        <end position="1344"/>
    </location>
</feature>
<feature type="region of interest" description="Disordered" evidence="3">
    <location>
        <begin position="759"/>
        <end position="809"/>
    </location>
</feature>